<evidence type="ECO:0000256" key="1">
    <source>
        <dbReference type="ARBA" id="ARBA00023122"/>
    </source>
</evidence>
<evidence type="ECO:0000259" key="3">
    <source>
        <dbReference type="PROSITE" id="PS51371"/>
    </source>
</evidence>
<keyword evidence="1 2" id="KW-0129">CBS domain</keyword>
<dbReference type="Pfam" id="PF00571">
    <property type="entry name" value="CBS"/>
    <property type="match status" value="2"/>
</dbReference>
<keyword evidence="5" id="KW-1185">Reference proteome</keyword>
<gene>
    <name evidence="4" type="ORF">CMC5_060570</name>
</gene>
<evidence type="ECO:0000256" key="2">
    <source>
        <dbReference type="PROSITE-ProRule" id="PRU00703"/>
    </source>
</evidence>
<evidence type="ECO:0000313" key="5">
    <source>
        <dbReference type="Proteomes" id="UP000067626"/>
    </source>
</evidence>
<feature type="domain" description="CBS" evidence="3">
    <location>
        <begin position="76"/>
        <end position="132"/>
    </location>
</feature>
<proteinExistence type="predicted"/>
<dbReference type="OrthoDB" id="9802114at2"/>
<dbReference type="PANTHER" id="PTHR43080:SF2">
    <property type="entry name" value="CBS DOMAIN-CONTAINING PROTEIN"/>
    <property type="match status" value="1"/>
</dbReference>
<dbReference type="KEGG" id="ccro:CMC5_060570"/>
<dbReference type="InterPro" id="IPR051257">
    <property type="entry name" value="Diverse_CBS-Domain"/>
</dbReference>
<reference evidence="4 5" key="1">
    <citation type="submission" date="2015-07" db="EMBL/GenBank/DDBJ databases">
        <title>Genome analysis of myxobacterium Chondromyces crocatus Cm c5 reveals a high potential for natural compound synthesis and the genetic basis for the loss of fruiting body formation.</title>
        <authorList>
            <person name="Zaburannyi N."/>
            <person name="Bunk B."/>
            <person name="Maier J."/>
            <person name="Overmann J."/>
            <person name="Mueller R."/>
        </authorList>
    </citation>
    <scope>NUCLEOTIDE SEQUENCE [LARGE SCALE GENOMIC DNA]</scope>
    <source>
        <strain evidence="4 5">Cm c5</strain>
    </source>
</reference>
<dbReference type="PANTHER" id="PTHR43080">
    <property type="entry name" value="CBS DOMAIN-CONTAINING PROTEIN CBSX3, MITOCHONDRIAL"/>
    <property type="match status" value="1"/>
</dbReference>
<dbReference type="SMART" id="SM00116">
    <property type="entry name" value="CBS"/>
    <property type="match status" value="2"/>
</dbReference>
<dbReference type="Proteomes" id="UP000067626">
    <property type="component" value="Chromosome"/>
</dbReference>
<dbReference type="PROSITE" id="PS51371">
    <property type="entry name" value="CBS"/>
    <property type="match status" value="2"/>
</dbReference>
<organism evidence="4 5">
    <name type="scientific">Chondromyces crocatus</name>
    <dbReference type="NCBI Taxonomy" id="52"/>
    <lineage>
        <taxon>Bacteria</taxon>
        <taxon>Pseudomonadati</taxon>
        <taxon>Myxococcota</taxon>
        <taxon>Polyangia</taxon>
        <taxon>Polyangiales</taxon>
        <taxon>Polyangiaceae</taxon>
        <taxon>Chondromyces</taxon>
    </lineage>
</organism>
<dbReference type="InterPro" id="IPR000644">
    <property type="entry name" value="CBS_dom"/>
</dbReference>
<dbReference type="SUPFAM" id="SSF54631">
    <property type="entry name" value="CBS-domain pair"/>
    <property type="match status" value="1"/>
</dbReference>
<accession>A0A0K1ELZ0</accession>
<dbReference type="Gene3D" id="3.10.580.10">
    <property type="entry name" value="CBS-domain"/>
    <property type="match status" value="1"/>
</dbReference>
<name>A0A0K1ELZ0_CHOCO</name>
<dbReference type="EMBL" id="CP012159">
    <property type="protein sequence ID" value="AKT41846.1"/>
    <property type="molecule type" value="Genomic_DNA"/>
</dbReference>
<protein>
    <submittedName>
        <fullName evidence="4">XRE family transcriptional regulator</fullName>
    </submittedName>
</protein>
<dbReference type="AlphaFoldDB" id="A0A0K1ELZ0"/>
<feature type="domain" description="CBS" evidence="3">
    <location>
        <begin position="11"/>
        <end position="67"/>
    </location>
</feature>
<evidence type="ECO:0000313" key="4">
    <source>
        <dbReference type="EMBL" id="AKT41846.1"/>
    </source>
</evidence>
<dbReference type="STRING" id="52.CMC5_060570"/>
<dbReference type="InterPro" id="IPR046342">
    <property type="entry name" value="CBS_dom_sf"/>
</dbReference>
<sequence>MPPARTIGACMTRSPITVERSATMAHAFKIMVEHGFRHLPVVDGDRLVGLVSERELRVVENMKGIDSAFVTVGDFILEPPYAVGPETPVHDVALTMSQRKVGSAIVVDGDKVVGLFTTTDALRVLAELLAPSSNPT</sequence>